<protein>
    <recommendedName>
        <fullName evidence="2">PX domain-containing protein</fullName>
    </recommendedName>
</protein>
<proteinExistence type="predicted"/>
<feature type="region of interest" description="Disordered" evidence="1">
    <location>
        <begin position="1"/>
        <end position="57"/>
    </location>
</feature>
<feature type="region of interest" description="Disordered" evidence="1">
    <location>
        <begin position="242"/>
        <end position="270"/>
    </location>
</feature>
<accession>A0A150GL29</accession>
<feature type="compositionally biased region" description="Gly residues" evidence="1">
    <location>
        <begin position="76"/>
        <end position="86"/>
    </location>
</feature>
<feature type="region of interest" description="Disordered" evidence="1">
    <location>
        <begin position="147"/>
        <end position="177"/>
    </location>
</feature>
<sequence length="738" mass="74474">MALRGTEASYDPLSALGGDGDGFTTVFDSAQPAASQPQPPAPAAAAEGAVTGGGSEYDSFMTARSAMSYMSSASPMGGGGGGGGGYDESNPFAASPAAAPPPPRQRATNGVAGPLSFGDERGAALQDSTAFDMPADLYDAPDAFAASHTHPATRPAPQLQPQPAAPYPSYQTQAQQGQLQPLYGFTREFSTALPLSNDPISPPALTPAATLAAFASGDAGAAAAGPSSAGVNAAWSDNPFMPAGAGGGDGGGAGPSGSVPGGGGAGGRGASSGGGYAAASLLTNTVTVTSPRKAVGPSVIPGLTEPYVLYRVTSRGAGQPEASVERRFRDVVALGEALQALYPGCFVPPRPSRSAIEGRRMQAGFIEERRHGIEKFLRRLVVHPVLGPSEVTQAWLRTPTADLRSCPEWLRLLPAGPPGLARSTARLLAQVVGRERTVPSPLEATRPASERGDVYRLLHERAAAVRGVTSRMQPSPMEERLKIEGAALQERCEALVLLSRRADALVTRGSKLAKVLSALTEAMGGLAEADVTAAASGTLVASAAPSLRVAAEGCDKVGKLQGVATDACAKHLDPLNDWLAAAPGAAAALAARERCLLTAATLARDELEARVRLTEAEGKAGTSPAAAKRAEALRQQAGALGAACAAARDEYERVGSRNEAELAAFKLHMSRELADCVREFALVQAAAAAKAAAAWQEAGEQLAALAAGGGVGGAAAAGGSVSSPSAGAHFGSAGGFDD</sequence>
<dbReference type="PANTHER" id="PTHR46757">
    <property type="entry name" value="SORTING NEXIN-RELATED"/>
    <property type="match status" value="1"/>
</dbReference>
<evidence type="ECO:0000313" key="4">
    <source>
        <dbReference type="Proteomes" id="UP000075714"/>
    </source>
</evidence>
<dbReference type="Pfam" id="PF00787">
    <property type="entry name" value="PX"/>
    <property type="match status" value="1"/>
</dbReference>
<feature type="compositionally biased region" description="Gly residues" evidence="1">
    <location>
        <begin position="244"/>
        <end position="270"/>
    </location>
</feature>
<keyword evidence="4" id="KW-1185">Reference proteome</keyword>
<dbReference type="PROSITE" id="PS50195">
    <property type="entry name" value="PX"/>
    <property type="match status" value="1"/>
</dbReference>
<evidence type="ECO:0000256" key="1">
    <source>
        <dbReference type="SAM" id="MobiDB-lite"/>
    </source>
</evidence>
<organism evidence="3 4">
    <name type="scientific">Gonium pectorale</name>
    <name type="common">Green alga</name>
    <dbReference type="NCBI Taxonomy" id="33097"/>
    <lineage>
        <taxon>Eukaryota</taxon>
        <taxon>Viridiplantae</taxon>
        <taxon>Chlorophyta</taxon>
        <taxon>core chlorophytes</taxon>
        <taxon>Chlorophyceae</taxon>
        <taxon>CS clade</taxon>
        <taxon>Chlamydomonadales</taxon>
        <taxon>Volvocaceae</taxon>
        <taxon>Gonium</taxon>
    </lineage>
</organism>
<comment type="caution">
    <text evidence="3">The sequence shown here is derived from an EMBL/GenBank/DDBJ whole genome shotgun (WGS) entry which is preliminary data.</text>
</comment>
<dbReference type="Proteomes" id="UP000075714">
    <property type="component" value="Unassembled WGS sequence"/>
</dbReference>
<dbReference type="EMBL" id="LSYV01000019">
    <property type="protein sequence ID" value="KXZ50050.1"/>
    <property type="molecule type" value="Genomic_DNA"/>
</dbReference>
<dbReference type="GO" id="GO:0035091">
    <property type="term" value="F:phosphatidylinositol binding"/>
    <property type="evidence" value="ECO:0007669"/>
    <property type="project" value="InterPro"/>
</dbReference>
<dbReference type="InterPro" id="IPR044279">
    <property type="entry name" value="SNX2A/B"/>
</dbReference>
<dbReference type="AlphaFoldDB" id="A0A150GL29"/>
<dbReference type="OrthoDB" id="271164at2759"/>
<dbReference type="InterPro" id="IPR001683">
    <property type="entry name" value="PX_dom"/>
</dbReference>
<feature type="region of interest" description="Disordered" evidence="1">
    <location>
        <begin position="75"/>
        <end position="111"/>
    </location>
</feature>
<dbReference type="InterPro" id="IPR036871">
    <property type="entry name" value="PX_dom_sf"/>
</dbReference>
<dbReference type="SUPFAM" id="SSF64268">
    <property type="entry name" value="PX domain"/>
    <property type="match status" value="1"/>
</dbReference>
<gene>
    <name evidence="3" type="ORF">GPECTOR_18g30</name>
</gene>
<dbReference type="GO" id="GO:0005768">
    <property type="term" value="C:endosome"/>
    <property type="evidence" value="ECO:0007669"/>
    <property type="project" value="UniProtKB-ARBA"/>
</dbReference>
<dbReference type="PANTHER" id="PTHR46757:SF2">
    <property type="entry name" value="OS05G0346100 PROTEIN"/>
    <property type="match status" value="1"/>
</dbReference>
<feature type="compositionally biased region" description="Low complexity" evidence="1">
    <location>
        <begin position="167"/>
        <end position="177"/>
    </location>
</feature>
<reference evidence="4" key="1">
    <citation type="journal article" date="2016" name="Nat. Commun.">
        <title>The Gonium pectorale genome demonstrates co-option of cell cycle regulation during the evolution of multicellularity.</title>
        <authorList>
            <person name="Hanschen E.R."/>
            <person name="Marriage T.N."/>
            <person name="Ferris P.J."/>
            <person name="Hamaji T."/>
            <person name="Toyoda A."/>
            <person name="Fujiyama A."/>
            <person name="Neme R."/>
            <person name="Noguchi H."/>
            <person name="Minakuchi Y."/>
            <person name="Suzuki M."/>
            <person name="Kawai-Toyooka H."/>
            <person name="Smith D.R."/>
            <person name="Sparks H."/>
            <person name="Anderson J."/>
            <person name="Bakaric R."/>
            <person name="Luria V."/>
            <person name="Karger A."/>
            <person name="Kirschner M.W."/>
            <person name="Durand P.M."/>
            <person name="Michod R.E."/>
            <person name="Nozaki H."/>
            <person name="Olson B.J."/>
        </authorList>
    </citation>
    <scope>NUCLEOTIDE SEQUENCE [LARGE SCALE GENOMIC DNA]</scope>
    <source>
        <strain evidence="4">NIES-2863</strain>
    </source>
</reference>
<evidence type="ECO:0000313" key="3">
    <source>
        <dbReference type="EMBL" id="KXZ50050.1"/>
    </source>
</evidence>
<dbReference type="SMART" id="SM00312">
    <property type="entry name" value="PX"/>
    <property type="match status" value="1"/>
</dbReference>
<dbReference type="InterPro" id="IPR027267">
    <property type="entry name" value="AH/BAR_dom_sf"/>
</dbReference>
<dbReference type="Gene3D" id="1.20.1270.60">
    <property type="entry name" value="Arfaptin homology (AH) domain/BAR domain"/>
    <property type="match status" value="1"/>
</dbReference>
<dbReference type="Gene3D" id="3.30.1520.10">
    <property type="entry name" value="Phox-like domain"/>
    <property type="match status" value="1"/>
</dbReference>
<name>A0A150GL29_GONPE</name>
<evidence type="ECO:0000259" key="2">
    <source>
        <dbReference type="PROSITE" id="PS50195"/>
    </source>
</evidence>
<feature type="domain" description="PX" evidence="2">
    <location>
        <begin position="288"/>
        <end position="403"/>
    </location>
</feature>
<dbReference type="STRING" id="33097.A0A150GL29"/>